<sequence length="105" mass="11152">MSAKFNFPSRSVLTRAAAPSSVTSSKRHSPANNDHESKFANARFHATKSLFPSNSRIANPSIAPESFSGFSDTFATVTSRPISADNRFASCARTIGGATKNPTTT</sequence>
<evidence type="ECO:0000313" key="3">
    <source>
        <dbReference type="Proteomes" id="UP000217265"/>
    </source>
</evidence>
<gene>
    <name evidence="2" type="ORF">CMV30_09750</name>
</gene>
<evidence type="ECO:0000256" key="1">
    <source>
        <dbReference type="SAM" id="MobiDB-lite"/>
    </source>
</evidence>
<keyword evidence="3" id="KW-1185">Reference proteome</keyword>
<name>A0A290Q7H3_9BACT</name>
<dbReference type="KEGG" id="vbh:CMV30_09750"/>
<protein>
    <submittedName>
        <fullName evidence="2">Uncharacterized protein</fullName>
    </submittedName>
</protein>
<dbReference type="EMBL" id="CP023344">
    <property type="protein sequence ID" value="ATC64217.1"/>
    <property type="molecule type" value="Genomic_DNA"/>
</dbReference>
<proteinExistence type="predicted"/>
<dbReference type="Proteomes" id="UP000217265">
    <property type="component" value="Chromosome"/>
</dbReference>
<organism evidence="2 3">
    <name type="scientific">Nibricoccus aquaticus</name>
    <dbReference type="NCBI Taxonomy" id="2576891"/>
    <lineage>
        <taxon>Bacteria</taxon>
        <taxon>Pseudomonadati</taxon>
        <taxon>Verrucomicrobiota</taxon>
        <taxon>Opitutia</taxon>
        <taxon>Opitutales</taxon>
        <taxon>Opitutaceae</taxon>
        <taxon>Nibricoccus</taxon>
    </lineage>
</organism>
<reference evidence="2 3" key="1">
    <citation type="submission" date="2017-09" db="EMBL/GenBank/DDBJ databases">
        <title>Complete genome sequence of Verrucomicrobial strain HZ-65, isolated from freshwater.</title>
        <authorList>
            <person name="Choi A."/>
        </authorList>
    </citation>
    <scope>NUCLEOTIDE SEQUENCE [LARGE SCALE GENOMIC DNA]</scope>
    <source>
        <strain evidence="2 3">HZ-65</strain>
    </source>
</reference>
<accession>A0A290Q7H3</accession>
<feature type="region of interest" description="Disordered" evidence="1">
    <location>
        <begin position="1"/>
        <end position="39"/>
    </location>
</feature>
<dbReference type="AlphaFoldDB" id="A0A290Q7H3"/>
<evidence type="ECO:0000313" key="2">
    <source>
        <dbReference type="EMBL" id="ATC64217.1"/>
    </source>
</evidence>